<evidence type="ECO:0000313" key="6">
    <source>
        <dbReference type="EMBL" id="MBD0414357.1"/>
    </source>
</evidence>
<evidence type="ECO:0000256" key="1">
    <source>
        <dbReference type="ARBA" id="ARBA00023015"/>
    </source>
</evidence>
<dbReference type="GO" id="GO:0003677">
    <property type="term" value="F:DNA binding"/>
    <property type="evidence" value="ECO:0007669"/>
    <property type="project" value="UniProtKB-KW"/>
</dbReference>
<dbReference type="Gene3D" id="2.60.120.10">
    <property type="entry name" value="Jelly Rolls"/>
    <property type="match status" value="1"/>
</dbReference>
<dbReference type="Pfam" id="PF13545">
    <property type="entry name" value="HTH_Crp_2"/>
    <property type="match status" value="1"/>
</dbReference>
<sequence>MTSKSELVRNVVWAGDLTADELERAIRGVSEKLFAKGNYLCHRGDRLDYWTGVVTGLVKMSSITRDGKAITFSGIGAGGWLGEGSVLKDEPRKYDLVALRETRVLMMNRATFHWLAENSIGFNRFLVRQLNERLAQFIASTEYERILDPKAKVARNLSWLCNPVLNPHVKALIEITQEELALLSAVSRQVANRSLQELEQEGLLRVEHGRIHILDADALGAYGAQNRRLD</sequence>
<dbReference type="PROSITE" id="PS51063">
    <property type="entry name" value="HTH_CRP_2"/>
    <property type="match status" value="1"/>
</dbReference>
<dbReference type="RefSeq" id="WP_188163809.1">
    <property type="nucleotide sequence ID" value="NZ_JACVVX010000002.1"/>
</dbReference>
<dbReference type="SUPFAM" id="SSF51206">
    <property type="entry name" value="cAMP-binding domain-like"/>
    <property type="match status" value="1"/>
</dbReference>
<dbReference type="SMART" id="SM00100">
    <property type="entry name" value="cNMP"/>
    <property type="match status" value="1"/>
</dbReference>
<dbReference type="CDD" id="cd00038">
    <property type="entry name" value="CAP_ED"/>
    <property type="match status" value="1"/>
</dbReference>
<keyword evidence="2" id="KW-0238">DNA-binding</keyword>
<dbReference type="AlphaFoldDB" id="A0A8J6U771"/>
<dbReference type="Gene3D" id="1.10.10.10">
    <property type="entry name" value="Winged helix-like DNA-binding domain superfamily/Winged helix DNA-binding domain"/>
    <property type="match status" value="1"/>
</dbReference>
<dbReference type="Proteomes" id="UP000643405">
    <property type="component" value="Unassembled WGS sequence"/>
</dbReference>
<dbReference type="InterPro" id="IPR014710">
    <property type="entry name" value="RmlC-like_jellyroll"/>
</dbReference>
<accession>A0A8J6U771</accession>
<evidence type="ECO:0000256" key="3">
    <source>
        <dbReference type="ARBA" id="ARBA00023163"/>
    </source>
</evidence>
<dbReference type="InterPro" id="IPR050397">
    <property type="entry name" value="Env_Response_Regulators"/>
</dbReference>
<dbReference type="InterPro" id="IPR018490">
    <property type="entry name" value="cNMP-bd_dom_sf"/>
</dbReference>
<evidence type="ECO:0000256" key="2">
    <source>
        <dbReference type="ARBA" id="ARBA00023125"/>
    </source>
</evidence>
<evidence type="ECO:0000259" key="4">
    <source>
        <dbReference type="PROSITE" id="PS50042"/>
    </source>
</evidence>
<organism evidence="6 7">
    <name type="scientific">Oryzicola mucosus</name>
    <dbReference type="NCBI Taxonomy" id="2767425"/>
    <lineage>
        <taxon>Bacteria</taxon>
        <taxon>Pseudomonadati</taxon>
        <taxon>Pseudomonadota</taxon>
        <taxon>Alphaproteobacteria</taxon>
        <taxon>Hyphomicrobiales</taxon>
        <taxon>Phyllobacteriaceae</taxon>
        <taxon>Oryzicola</taxon>
    </lineage>
</organism>
<dbReference type="PANTHER" id="PTHR24567:SF68">
    <property type="entry name" value="DNA-BINDING TRANSCRIPTIONAL DUAL REGULATOR CRP"/>
    <property type="match status" value="1"/>
</dbReference>
<dbReference type="GO" id="GO:0003700">
    <property type="term" value="F:DNA-binding transcription factor activity"/>
    <property type="evidence" value="ECO:0007669"/>
    <property type="project" value="TreeGrafter"/>
</dbReference>
<dbReference type="InterPro" id="IPR036388">
    <property type="entry name" value="WH-like_DNA-bd_sf"/>
</dbReference>
<dbReference type="SUPFAM" id="SSF46785">
    <property type="entry name" value="Winged helix' DNA-binding domain"/>
    <property type="match status" value="1"/>
</dbReference>
<dbReference type="EMBL" id="JACVVX010000002">
    <property type="protein sequence ID" value="MBD0414357.1"/>
    <property type="molecule type" value="Genomic_DNA"/>
</dbReference>
<dbReference type="Pfam" id="PF00027">
    <property type="entry name" value="cNMP_binding"/>
    <property type="match status" value="1"/>
</dbReference>
<reference evidence="6" key="1">
    <citation type="submission" date="2020-09" db="EMBL/GenBank/DDBJ databases">
        <title>Genome seq and assembly of Tianweitania sp.</title>
        <authorList>
            <person name="Chhetri G."/>
        </authorList>
    </citation>
    <scope>NUCLEOTIDE SEQUENCE</scope>
    <source>
        <strain evidence="6">Rool2</strain>
    </source>
</reference>
<dbReference type="GO" id="GO:0005829">
    <property type="term" value="C:cytosol"/>
    <property type="evidence" value="ECO:0007669"/>
    <property type="project" value="TreeGrafter"/>
</dbReference>
<keyword evidence="7" id="KW-1185">Reference proteome</keyword>
<dbReference type="SMART" id="SM00419">
    <property type="entry name" value="HTH_CRP"/>
    <property type="match status" value="1"/>
</dbReference>
<keyword evidence="1" id="KW-0805">Transcription regulation</keyword>
<gene>
    <name evidence="6" type="ORF">ICI42_06805</name>
</gene>
<comment type="caution">
    <text evidence="6">The sequence shown here is derived from an EMBL/GenBank/DDBJ whole genome shotgun (WGS) entry which is preliminary data.</text>
</comment>
<dbReference type="PANTHER" id="PTHR24567">
    <property type="entry name" value="CRP FAMILY TRANSCRIPTIONAL REGULATORY PROTEIN"/>
    <property type="match status" value="1"/>
</dbReference>
<dbReference type="InterPro" id="IPR000595">
    <property type="entry name" value="cNMP-bd_dom"/>
</dbReference>
<dbReference type="InterPro" id="IPR012318">
    <property type="entry name" value="HTH_CRP"/>
</dbReference>
<feature type="domain" description="HTH crp-type" evidence="5">
    <location>
        <begin position="147"/>
        <end position="217"/>
    </location>
</feature>
<protein>
    <submittedName>
        <fullName evidence="6">Crp/Fnr family transcriptional regulator</fullName>
    </submittedName>
</protein>
<keyword evidence="3" id="KW-0804">Transcription</keyword>
<evidence type="ECO:0000259" key="5">
    <source>
        <dbReference type="PROSITE" id="PS51063"/>
    </source>
</evidence>
<feature type="domain" description="Cyclic nucleotide-binding" evidence="4">
    <location>
        <begin position="13"/>
        <end position="133"/>
    </location>
</feature>
<proteinExistence type="predicted"/>
<dbReference type="InterPro" id="IPR036390">
    <property type="entry name" value="WH_DNA-bd_sf"/>
</dbReference>
<name>A0A8J6U771_9HYPH</name>
<evidence type="ECO:0000313" key="7">
    <source>
        <dbReference type="Proteomes" id="UP000643405"/>
    </source>
</evidence>
<dbReference type="PROSITE" id="PS50042">
    <property type="entry name" value="CNMP_BINDING_3"/>
    <property type="match status" value="1"/>
</dbReference>